<evidence type="ECO:0000313" key="8">
    <source>
        <dbReference type="EMBL" id="KAF6025602.1"/>
    </source>
</evidence>
<sequence>MVDTEKLLENTKKTIRSLLLSVKEGLNSFMLEKDHRELMGSSIPFKQLGFSSLDDLLSRIPDVCRKAYDKTGAQVYKAVADESTAHIAELVAHQKSKKPKSRKTAKFSSYTHRKPKNNYSFRPSHKYVPSSYSTYKGYHKYNTRSKPTSYSQPQVSYTSHPVHNSQQWPARKPQGKKEKPVVIPKVTVHRDSNRKQSEAEVRDGIKQLLKIYPSGIWLHLLSDMYLGVVGANLPPEYLDYIVGWTDLVAPDHLHGKILLYPAPQKSVSLSASIAKPLEFPGEIQSPNIFYVGEEADVCISYVDPKMKTIYVHRTDSRINEIMTQLNECYANTKNRASKNIVKNCVCATKDLAYDAWNRAVVTDTDFSSMAKVFFMDFGNFENKPLETLHPLHTSLTKEPAQAIPITLYNLSYQNTTLTLVCQSCIGGICAVILYDSNTKVCINQKLVSLGLAEWEDSDESIDYTKSKSPVKPAPPVQATSTPNAASTTQAYKPSTKSSPSPVSFNQHNQSSNSKLNGSHTSTCESQPGEHEIPEDPFWSVLVTHVLSSSLVFLRINRETPDFTQFSAEASSVYGGKKPISLLDIGNLYISYTVDEDGEAWHRVRTKEMVDKDTVECEFIDYGSISNVQRVHLYDITNEHRSIPYQTRLCSLYGLELIEDDTDGEMIDTLEEMTSTKTLIAQLISVEKDIPHVVLFDTTGEDDIEINKEIGKLVTHYKLKPMLPEPQQSIDALLTYVERDGTFYVQKVGPAYAILQELMSDINEYYSKQMTTAQDFISQPQVGESVCAKYDGLWYRATIQEVISDKKKFVVFFKDYGNKSTVSSSQLRRIPADVEHAHTLPMQAVPCLLHELSGWNDDVGVEAAQLINSEHPYILTTIESATEDRPALVQLTQKNLNVNTHLLSIYESSKQSNADTGTSDVTDTETFASSVSASNTDNLEVETPSDTLPELPGTPSDTPPGTPPDSPTSDCVSAQGDTAAVGGADIAAMHDLSQAGAGDYVVQQLQSLKIQNVNQCQTGFVRPPEVNEFWDVFVTTTNEPNHFVVIPLSEIDDLNQLIENLHQNFKDSKPVEGFEPQSGDLCAGLSCADGFWYRVMVLDGRIDDKLKVLFVDYGNYDFIDVTHLRPLSEEYTQLKLQAVRAGLYNLEPAVGNIWTKEAKKYFIDLCNEKKLVAKIREVDRDKNLLSAGPSVWFELYDTTYSVDISIDLELINKGHAKYSNPDLSY</sequence>
<keyword evidence="4" id="KW-0744">Spermatogenesis</keyword>
<keyword evidence="4" id="KW-0221">Differentiation</keyword>
<dbReference type="PANTHER" id="PTHR22948">
    <property type="entry name" value="TUDOR DOMAIN CONTAINING PROTEIN"/>
    <property type="match status" value="1"/>
</dbReference>
<dbReference type="PANTHER" id="PTHR22948:SF76">
    <property type="entry name" value="FI20010P1-RELATED"/>
    <property type="match status" value="1"/>
</dbReference>
<feature type="region of interest" description="Disordered" evidence="5">
    <location>
        <begin position="144"/>
        <end position="179"/>
    </location>
</feature>
<feature type="domain" description="Tudor" evidence="6">
    <location>
        <begin position="778"/>
        <end position="836"/>
    </location>
</feature>
<dbReference type="Pfam" id="PF00567">
    <property type="entry name" value="TUDOR"/>
    <property type="match status" value="4"/>
</dbReference>
<dbReference type="OrthoDB" id="10052065at2759"/>
<name>A0A7J7JGY3_BUGNE</name>
<dbReference type="SMART" id="SM00333">
    <property type="entry name" value="TUDOR"/>
    <property type="match status" value="4"/>
</dbReference>
<protein>
    <submittedName>
        <fullName evidence="8">TDRD7</fullName>
    </submittedName>
</protein>
<dbReference type="CDD" id="cd09972">
    <property type="entry name" value="LOTUS_TDRD_OSKAR"/>
    <property type="match status" value="1"/>
</dbReference>
<comment type="caution">
    <text evidence="8">The sequence shown here is derived from an EMBL/GenBank/DDBJ whole genome shotgun (WGS) entry which is preliminary data.</text>
</comment>
<feature type="domain" description="Tudor" evidence="6">
    <location>
        <begin position="339"/>
        <end position="398"/>
    </location>
</feature>
<dbReference type="Gene3D" id="2.40.50.90">
    <property type="match status" value="4"/>
</dbReference>
<dbReference type="Proteomes" id="UP000593567">
    <property type="component" value="Unassembled WGS sequence"/>
</dbReference>
<proteinExistence type="predicted"/>
<dbReference type="GO" id="GO:0030154">
    <property type="term" value="P:cell differentiation"/>
    <property type="evidence" value="ECO:0007669"/>
    <property type="project" value="UniProtKB-ARBA"/>
</dbReference>
<evidence type="ECO:0000256" key="1">
    <source>
        <dbReference type="ARBA" id="ARBA00004496"/>
    </source>
</evidence>
<feature type="region of interest" description="Disordered" evidence="5">
    <location>
        <begin position="462"/>
        <end position="530"/>
    </location>
</feature>
<feature type="compositionally biased region" description="Low complexity" evidence="5">
    <location>
        <begin position="492"/>
        <end position="503"/>
    </location>
</feature>
<feature type="region of interest" description="Disordered" evidence="5">
    <location>
        <begin position="93"/>
        <end position="123"/>
    </location>
</feature>
<feature type="compositionally biased region" description="Polar residues" evidence="5">
    <location>
        <begin position="927"/>
        <end position="937"/>
    </location>
</feature>
<evidence type="ECO:0000313" key="9">
    <source>
        <dbReference type="Proteomes" id="UP000593567"/>
    </source>
</evidence>
<dbReference type="InterPro" id="IPR025605">
    <property type="entry name" value="OST-HTH/LOTUS_dom"/>
</dbReference>
<feature type="region of interest" description="Disordered" evidence="5">
    <location>
        <begin position="927"/>
        <end position="975"/>
    </location>
</feature>
<gene>
    <name evidence="8" type="ORF">EB796_016080</name>
</gene>
<dbReference type="Gene3D" id="2.30.30.140">
    <property type="match status" value="4"/>
</dbReference>
<evidence type="ECO:0000256" key="3">
    <source>
        <dbReference type="ARBA" id="ARBA00022737"/>
    </source>
</evidence>
<dbReference type="Pfam" id="PF12872">
    <property type="entry name" value="OST-HTH"/>
    <property type="match status" value="1"/>
</dbReference>
<dbReference type="GO" id="GO:0005737">
    <property type="term" value="C:cytoplasm"/>
    <property type="evidence" value="ECO:0007669"/>
    <property type="project" value="UniProtKB-SubCell"/>
</dbReference>
<feature type="compositionally biased region" description="Basic residues" evidence="5">
    <location>
        <begin position="94"/>
        <end position="116"/>
    </location>
</feature>
<dbReference type="InterPro" id="IPR035437">
    <property type="entry name" value="SNase_OB-fold_sf"/>
</dbReference>
<dbReference type="FunFam" id="2.30.30.140:FF:000018">
    <property type="entry name" value="Serine/threonine-protein kinase 31"/>
    <property type="match status" value="2"/>
</dbReference>
<evidence type="ECO:0000259" key="6">
    <source>
        <dbReference type="PROSITE" id="PS50304"/>
    </source>
</evidence>
<comment type="subcellular location">
    <subcellularLocation>
        <location evidence="1">Cytoplasm</location>
    </subcellularLocation>
</comment>
<dbReference type="PROSITE" id="PS50304">
    <property type="entry name" value="TUDOR"/>
    <property type="match status" value="3"/>
</dbReference>
<feature type="compositionally biased region" description="Polar residues" evidence="5">
    <location>
        <begin position="477"/>
        <end position="491"/>
    </location>
</feature>
<dbReference type="EMBL" id="VXIV02002440">
    <property type="protein sequence ID" value="KAF6025602.1"/>
    <property type="molecule type" value="Genomic_DNA"/>
</dbReference>
<reference evidence="8" key="1">
    <citation type="submission" date="2020-06" db="EMBL/GenBank/DDBJ databases">
        <title>Draft genome of Bugula neritina, a colonial animal packing powerful symbionts and potential medicines.</title>
        <authorList>
            <person name="Rayko M."/>
        </authorList>
    </citation>
    <scope>NUCLEOTIDE SEQUENCE [LARGE SCALE GENOMIC DNA]</scope>
    <source>
        <strain evidence="8">Kwan_BN1</strain>
    </source>
</reference>
<dbReference type="GO" id="GO:0007283">
    <property type="term" value="P:spermatogenesis"/>
    <property type="evidence" value="ECO:0007669"/>
    <property type="project" value="UniProtKB-KW"/>
</dbReference>
<organism evidence="8 9">
    <name type="scientific">Bugula neritina</name>
    <name type="common">Brown bryozoan</name>
    <name type="synonym">Sertularia neritina</name>
    <dbReference type="NCBI Taxonomy" id="10212"/>
    <lineage>
        <taxon>Eukaryota</taxon>
        <taxon>Metazoa</taxon>
        <taxon>Spiralia</taxon>
        <taxon>Lophotrochozoa</taxon>
        <taxon>Bryozoa</taxon>
        <taxon>Gymnolaemata</taxon>
        <taxon>Cheilostomatida</taxon>
        <taxon>Flustrina</taxon>
        <taxon>Buguloidea</taxon>
        <taxon>Bugulidae</taxon>
        <taxon>Bugula</taxon>
    </lineage>
</organism>
<dbReference type="InterPro" id="IPR050621">
    <property type="entry name" value="Tudor_domain_containing"/>
</dbReference>
<keyword evidence="3" id="KW-0677">Repeat</keyword>
<dbReference type="SUPFAM" id="SSF63748">
    <property type="entry name" value="Tudor/PWWP/MBT"/>
    <property type="match status" value="4"/>
</dbReference>
<dbReference type="InterPro" id="IPR041966">
    <property type="entry name" value="LOTUS-like"/>
</dbReference>
<evidence type="ECO:0000256" key="2">
    <source>
        <dbReference type="ARBA" id="ARBA00022490"/>
    </source>
</evidence>
<evidence type="ECO:0000256" key="5">
    <source>
        <dbReference type="SAM" id="MobiDB-lite"/>
    </source>
</evidence>
<keyword evidence="2" id="KW-0963">Cytoplasm</keyword>
<dbReference type="PROSITE" id="PS51644">
    <property type="entry name" value="HTH_OST"/>
    <property type="match status" value="1"/>
</dbReference>
<dbReference type="InterPro" id="IPR002999">
    <property type="entry name" value="Tudor"/>
</dbReference>
<evidence type="ECO:0000259" key="7">
    <source>
        <dbReference type="PROSITE" id="PS51644"/>
    </source>
</evidence>
<feature type="compositionally biased region" description="Polar residues" evidence="5">
    <location>
        <begin position="144"/>
        <end position="168"/>
    </location>
</feature>
<feature type="compositionally biased region" description="Polar residues" evidence="5">
    <location>
        <begin position="504"/>
        <end position="525"/>
    </location>
</feature>
<feature type="domain" description="Tudor" evidence="6">
    <location>
        <begin position="1074"/>
        <end position="1133"/>
    </location>
</feature>
<feature type="domain" description="HTH OST-type" evidence="7">
    <location>
        <begin position="7"/>
        <end position="81"/>
    </location>
</feature>
<evidence type="ECO:0000256" key="4">
    <source>
        <dbReference type="ARBA" id="ARBA00022871"/>
    </source>
</evidence>
<feature type="compositionally biased region" description="Pro residues" evidence="5">
    <location>
        <begin position="956"/>
        <end position="965"/>
    </location>
</feature>
<keyword evidence="9" id="KW-1185">Reference proteome</keyword>
<accession>A0A7J7JGY3</accession>
<dbReference type="AlphaFoldDB" id="A0A7J7JGY3"/>
<dbReference type="Gene3D" id="3.30.420.610">
    <property type="entry name" value="LOTUS domain-like"/>
    <property type="match status" value="2"/>
</dbReference>